<name>A0A1B4XHD1_9GAMM</name>
<dbReference type="InterPro" id="IPR010583">
    <property type="entry name" value="MipA"/>
</dbReference>
<dbReference type="KEGG" id="slim:SCL_1898"/>
<evidence type="ECO:0000256" key="6">
    <source>
        <dbReference type="SAM" id="MobiDB-lite"/>
    </source>
</evidence>
<feature type="chain" id="PRO_5008572417" evidence="7">
    <location>
        <begin position="22"/>
        <end position="265"/>
    </location>
</feature>
<sequence length="265" mass="29084">MRQILIPSFMAACLLVSAARAADLPRWELGLGLAGLSIPDYRGSDEQSGYLLPLPYVQYRGEIFQIDREGAHGKLFSSERVRLELSAAAGPPARSDDNAARRDMPDIDPTVEVGPSLEIYLTDDRAWQLELPLRTVIATDLTHAEGIGWVFAPSLNYRLRNNNGWGGGIAVGPLYASEQYHDYYYEVAPAFATAVRPAYDAPGGYSGSRLTFTASRRFPDFWVGAFARYDRLSGAAFEDSPLVKKKSSFMAGVGIAWVLAEAKKP</sequence>
<dbReference type="PANTHER" id="PTHR38776:SF1">
    <property type="entry name" value="MLTA-INTERACTING PROTEIN-RELATED"/>
    <property type="match status" value="1"/>
</dbReference>
<comment type="subcellular location">
    <subcellularLocation>
        <location evidence="1">Cell outer membrane</location>
    </subcellularLocation>
</comment>
<evidence type="ECO:0000256" key="2">
    <source>
        <dbReference type="ARBA" id="ARBA00005722"/>
    </source>
</evidence>
<keyword evidence="9" id="KW-1185">Reference proteome</keyword>
<feature type="signal peptide" evidence="7">
    <location>
        <begin position="1"/>
        <end position="21"/>
    </location>
</feature>
<evidence type="ECO:0000313" key="9">
    <source>
        <dbReference type="Proteomes" id="UP000243180"/>
    </source>
</evidence>
<dbReference type="GO" id="GO:0009279">
    <property type="term" value="C:cell outer membrane"/>
    <property type="evidence" value="ECO:0007669"/>
    <property type="project" value="UniProtKB-SubCell"/>
</dbReference>
<evidence type="ECO:0000256" key="5">
    <source>
        <dbReference type="ARBA" id="ARBA00023237"/>
    </source>
</evidence>
<dbReference type="GO" id="GO:0009252">
    <property type="term" value="P:peptidoglycan biosynthetic process"/>
    <property type="evidence" value="ECO:0007669"/>
    <property type="project" value="TreeGrafter"/>
</dbReference>
<reference evidence="8 9" key="1">
    <citation type="submission" date="2015-05" db="EMBL/GenBank/DDBJ databases">
        <title>Complete genome sequence of a sulfur-oxidizing gammaproteobacterium strain HA5.</title>
        <authorList>
            <person name="Miura A."/>
            <person name="Kojima H."/>
            <person name="Fukui M."/>
        </authorList>
    </citation>
    <scope>NUCLEOTIDE SEQUENCE [LARGE SCALE GENOMIC DNA]</scope>
    <source>
        <strain evidence="8 9">HA5</strain>
    </source>
</reference>
<accession>A0A1B4XHD1</accession>
<dbReference type="Proteomes" id="UP000243180">
    <property type="component" value="Chromosome"/>
</dbReference>
<keyword evidence="5" id="KW-0998">Cell outer membrane</keyword>
<evidence type="ECO:0000256" key="1">
    <source>
        <dbReference type="ARBA" id="ARBA00004442"/>
    </source>
</evidence>
<dbReference type="FunCoup" id="A0A1B4XHD1">
    <property type="interactions" value="70"/>
</dbReference>
<comment type="similarity">
    <text evidence="2">Belongs to the MipA/OmpV family.</text>
</comment>
<dbReference type="EMBL" id="AP014879">
    <property type="protein sequence ID" value="BAV34189.1"/>
    <property type="molecule type" value="Genomic_DNA"/>
</dbReference>
<evidence type="ECO:0000256" key="3">
    <source>
        <dbReference type="ARBA" id="ARBA00022729"/>
    </source>
</evidence>
<evidence type="ECO:0000256" key="4">
    <source>
        <dbReference type="ARBA" id="ARBA00023136"/>
    </source>
</evidence>
<dbReference type="AlphaFoldDB" id="A0A1B4XHD1"/>
<dbReference type="InParanoid" id="A0A1B4XHD1"/>
<keyword evidence="3 7" id="KW-0732">Signal</keyword>
<feature type="region of interest" description="Disordered" evidence="6">
    <location>
        <begin position="87"/>
        <end position="107"/>
    </location>
</feature>
<proteinExistence type="inferred from homology"/>
<keyword evidence="4" id="KW-0472">Membrane</keyword>
<dbReference type="RefSeq" id="WP_172426007.1">
    <property type="nucleotide sequence ID" value="NZ_AP014879.1"/>
</dbReference>
<feature type="compositionally biased region" description="Basic and acidic residues" evidence="6">
    <location>
        <begin position="94"/>
        <end position="105"/>
    </location>
</feature>
<dbReference type="Pfam" id="PF06629">
    <property type="entry name" value="MipA"/>
    <property type="match status" value="1"/>
</dbReference>
<dbReference type="PANTHER" id="PTHR38776">
    <property type="entry name" value="MLTA-INTERACTING PROTEIN-RELATED"/>
    <property type="match status" value="1"/>
</dbReference>
<organism evidence="8 9">
    <name type="scientific">Sulfuricaulis limicola</name>
    <dbReference type="NCBI Taxonomy" id="1620215"/>
    <lineage>
        <taxon>Bacteria</taxon>
        <taxon>Pseudomonadati</taxon>
        <taxon>Pseudomonadota</taxon>
        <taxon>Gammaproteobacteria</taxon>
        <taxon>Acidiferrobacterales</taxon>
        <taxon>Acidiferrobacteraceae</taxon>
        <taxon>Sulfuricaulis</taxon>
    </lineage>
</organism>
<gene>
    <name evidence="8" type="ORF">SCL_1898</name>
</gene>
<evidence type="ECO:0000256" key="7">
    <source>
        <dbReference type="SAM" id="SignalP"/>
    </source>
</evidence>
<evidence type="ECO:0000313" key="8">
    <source>
        <dbReference type="EMBL" id="BAV34189.1"/>
    </source>
</evidence>
<protein>
    <submittedName>
        <fullName evidence="8">Membrane protein</fullName>
    </submittedName>
</protein>